<reference evidence="1 2" key="1">
    <citation type="submission" date="2007-08" db="EMBL/GenBank/DDBJ databases">
        <title>Complete sequence of Roseiflexus castenholzii DSM 13941.</title>
        <authorList>
            <consortium name="US DOE Joint Genome Institute"/>
            <person name="Copeland A."/>
            <person name="Lucas S."/>
            <person name="Lapidus A."/>
            <person name="Barry K."/>
            <person name="Glavina del Rio T."/>
            <person name="Dalin E."/>
            <person name="Tice H."/>
            <person name="Pitluck S."/>
            <person name="Thompson L.S."/>
            <person name="Brettin T."/>
            <person name="Bruce D."/>
            <person name="Detter J.C."/>
            <person name="Han C."/>
            <person name="Tapia R."/>
            <person name="Schmutz J."/>
            <person name="Larimer F."/>
            <person name="Land M."/>
            <person name="Hauser L."/>
            <person name="Kyrpides N."/>
            <person name="Mikhailova N."/>
            <person name="Bryant D.A."/>
            <person name="Hanada S."/>
            <person name="Tsukatani Y."/>
            <person name="Richardson P."/>
        </authorList>
    </citation>
    <scope>NUCLEOTIDE SEQUENCE [LARGE SCALE GENOMIC DNA]</scope>
    <source>
        <strain evidence="2">DSM 13941 / HLO8</strain>
    </source>
</reference>
<name>A7NMF3_ROSCS</name>
<dbReference type="Proteomes" id="UP000000263">
    <property type="component" value="Chromosome"/>
</dbReference>
<keyword evidence="2" id="KW-1185">Reference proteome</keyword>
<evidence type="ECO:0000313" key="2">
    <source>
        <dbReference type="Proteomes" id="UP000000263"/>
    </source>
</evidence>
<sequence>MTQRRGGIKRSSQLTFRRRLFIARMLLRGPTSTEDLITAVQQELGAEGYPTAAVAALKHDLDALKSSYGCRITYRRDSGGYVLEDLGTLALLKGSETVRETMRLLEERFPADSTDPGAVHVHALLHHLRLLAAVEH</sequence>
<dbReference type="RefSeq" id="WP_012121139.1">
    <property type="nucleotide sequence ID" value="NC_009767.1"/>
</dbReference>
<proteinExistence type="predicted"/>
<dbReference type="KEGG" id="rca:Rcas_2643"/>
<dbReference type="eggNOG" id="COG2378">
    <property type="taxonomic scope" value="Bacteria"/>
</dbReference>
<organism evidence="1 2">
    <name type="scientific">Roseiflexus castenholzii (strain DSM 13941 / HLO8)</name>
    <dbReference type="NCBI Taxonomy" id="383372"/>
    <lineage>
        <taxon>Bacteria</taxon>
        <taxon>Bacillati</taxon>
        <taxon>Chloroflexota</taxon>
        <taxon>Chloroflexia</taxon>
        <taxon>Chloroflexales</taxon>
        <taxon>Roseiflexineae</taxon>
        <taxon>Roseiflexaceae</taxon>
        <taxon>Roseiflexus</taxon>
    </lineage>
</organism>
<dbReference type="STRING" id="383372.Rcas_2643"/>
<accession>A7NMF3</accession>
<evidence type="ECO:0008006" key="3">
    <source>
        <dbReference type="Google" id="ProtNLM"/>
    </source>
</evidence>
<evidence type="ECO:0000313" key="1">
    <source>
        <dbReference type="EMBL" id="ABU58715.1"/>
    </source>
</evidence>
<protein>
    <recommendedName>
        <fullName evidence="3">WYL domain-containing protein</fullName>
    </recommendedName>
</protein>
<dbReference type="AlphaFoldDB" id="A7NMF3"/>
<gene>
    <name evidence="1" type="ordered locus">Rcas_2643</name>
</gene>
<dbReference type="HOGENOM" id="CLU_1873894_0_0_0"/>
<dbReference type="EMBL" id="CP000804">
    <property type="protein sequence ID" value="ABU58715.1"/>
    <property type="molecule type" value="Genomic_DNA"/>
</dbReference>
<dbReference type="OrthoDB" id="9849249at2"/>